<feature type="compositionally biased region" description="Low complexity" evidence="1">
    <location>
        <begin position="93"/>
        <end position="111"/>
    </location>
</feature>
<feature type="region of interest" description="Disordered" evidence="1">
    <location>
        <begin position="49"/>
        <end position="114"/>
    </location>
</feature>
<evidence type="ECO:0000256" key="1">
    <source>
        <dbReference type="SAM" id="MobiDB-lite"/>
    </source>
</evidence>
<protein>
    <submittedName>
        <fullName evidence="3">Uncharacterized protein</fullName>
    </submittedName>
</protein>
<sequence length="138" mass="14210">MARFSLSFLALCFFLALMVSALPAKRDDGDLDASDAVTAALNALKLNKAFEDGDKEKPKPTPEKASPVHGTNMMEATATPQPIPSGTRTTVQTPAAASSSTPAAPKKTSSTDNMLSKIPILGGMLGSGKGLGSLLPTH</sequence>
<name>A0A8H6PZ04_9EURO</name>
<evidence type="ECO:0000313" key="3">
    <source>
        <dbReference type="EMBL" id="KAF7162772.1"/>
    </source>
</evidence>
<reference evidence="3" key="1">
    <citation type="submission" date="2020-06" db="EMBL/GenBank/DDBJ databases">
        <title>Draft genome sequences of strains closely related to Aspergillus parafelis and Aspergillus hiratsukae.</title>
        <authorList>
            <person name="Dos Santos R.A.C."/>
            <person name="Rivero-Menendez O."/>
            <person name="Steenwyk J.L."/>
            <person name="Mead M.E."/>
            <person name="Goldman G.H."/>
            <person name="Alastruey-Izquierdo A."/>
            <person name="Rokas A."/>
        </authorList>
    </citation>
    <scope>NUCLEOTIDE SEQUENCE</scope>
    <source>
        <strain evidence="3">CNM-CM5623</strain>
        <strain evidence="4">CNM-CM7691</strain>
    </source>
</reference>
<keyword evidence="2" id="KW-0732">Signal</keyword>
<organism evidence="3 6">
    <name type="scientific">Aspergillus felis</name>
    <dbReference type="NCBI Taxonomy" id="1287682"/>
    <lineage>
        <taxon>Eukaryota</taxon>
        <taxon>Fungi</taxon>
        <taxon>Dikarya</taxon>
        <taxon>Ascomycota</taxon>
        <taxon>Pezizomycotina</taxon>
        <taxon>Eurotiomycetes</taxon>
        <taxon>Eurotiomycetidae</taxon>
        <taxon>Eurotiales</taxon>
        <taxon>Aspergillaceae</taxon>
        <taxon>Aspergillus</taxon>
        <taxon>Aspergillus subgen. Fumigati</taxon>
    </lineage>
</organism>
<dbReference type="Proteomes" id="UP000641853">
    <property type="component" value="Unassembled WGS sequence"/>
</dbReference>
<keyword evidence="5" id="KW-1185">Reference proteome</keyword>
<evidence type="ECO:0000313" key="4">
    <source>
        <dbReference type="EMBL" id="KAF7178626.1"/>
    </source>
</evidence>
<feature type="compositionally biased region" description="Basic and acidic residues" evidence="1">
    <location>
        <begin position="49"/>
        <end position="62"/>
    </location>
</feature>
<evidence type="ECO:0000256" key="2">
    <source>
        <dbReference type="SAM" id="SignalP"/>
    </source>
</evidence>
<evidence type="ECO:0000313" key="6">
    <source>
        <dbReference type="Proteomes" id="UP000654922"/>
    </source>
</evidence>
<dbReference type="OrthoDB" id="4507811at2759"/>
<evidence type="ECO:0000313" key="5">
    <source>
        <dbReference type="Proteomes" id="UP000641853"/>
    </source>
</evidence>
<dbReference type="EMBL" id="JACBAE010001350">
    <property type="protein sequence ID" value="KAF7162772.1"/>
    <property type="molecule type" value="Genomic_DNA"/>
</dbReference>
<dbReference type="EMBL" id="JACBAG010001877">
    <property type="protein sequence ID" value="KAF7178626.1"/>
    <property type="molecule type" value="Genomic_DNA"/>
</dbReference>
<feature type="signal peptide" evidence="2">
    <location>
        <begin position="1"/>
        <end position="21"/>
    </location>
</feature>
<dbReference type="Proteomes" id="UP000654922">
    <property type="component" value="Unassembled WGS sequence"/>
</dbReference>
<accession>A0A8H6PZ04</accession>
<feature type="compositionally biased region" description="Polar residues" evidence="1">
    <location>
        <begin position="78"/>
        <end position="92"/>
    </location>
</feature>
<proteinExistence type="predicted"/>
<comment type="caution">
    <text evidence="3">The sequence shown here is derived from an EMBL/GenBank/DDBJ whole genome shotgun (WGS) entry which is preliminary data.</text>
</comment>
<gene>
    <name evidence="3" type="ORF">CNMCM5623_007941</name>
    <name evidence="4" type="ORF">CNMCM7691_007440</name>
</gene>
<dbReference type="AlphaFoldDB" id="A0A8H6PZ04"/>
<feature type="chain" id="PRO_5035101980" evidence="2">
    <location>
        <begin position="22"/>
        <end position="138"/>
    </location>
</feature>